<dbReference type="PATRIC" id="fig|198422.3.peg.371"/>
<reference evidence="1 2" key="1">
    <citation type="journal article" date="2015" name="BMC Microbiol.">
        <title>'Candidatus Phytoplasma phoenicium' associated with almond witches'-broom disease: from draft genome to genetic diversity among strain populations.</title>
        <authorList>
            <person name="Quaglino F."/>
            <person name="Kube M."/>
            <person name="Jawhari M."/>
            <person name="Abou-Jawdah Y."/>
            <person name="Siewert C."/>
            <person name="Choueiri E."/>
            <person name="Sobh H."/>
            <person name="Casati P."/>
            <person name="Tedeschi R."/>
            <person name="Molino Lova M."/>
            <person name="Alma A."/>
            <person name="Bianco P.A."/>
        </authorList>
    </citation>
    <scope>NUCLEOTIDE SEQUENCE [LARGE SCALE GENOMIC DNA]</scope>
    <source>
        <strain evidence="1 2">SA213</strain>
    </source>
</reference>
<proteinExistence type="predicted"/>
<protein>
    <submittedName>
        <fullName evidence="1">Uncharacterized protein</fullName>
    </submittedName>
</protein>
<dbReference type="EMBL" id="JPSQ01000009">
    <property type="protein sequence ID" value="KND62710.1"/>
    <property type="molecule type" value="Genomic_DNA"/>
</dbReference>
<evidence type="ECO:0000313" key="2">
    <source>
        <dbReference type="Proteomes" id="UP000037086"/>
    </source>
</evidence>
<dbReference type="AlphaFoldDB" id="A0A0L0MK95"/>
<organism evidence="1 2">
    <name type="scientific">Candidatus Phytoplasma phoenicium</name>
    <dbReference type="NCBI Taxonomy" id="198422"/>
    <lineage>
        <taxon>Bacteria</taxon>
        <taxon>Bacillati</taxon>
        <taxon>Mycoplasmatota</taxon>
        <taxon>Mollicutes</taxon>
        <taxon>Acholeplasmatales</taxon>
        <taxon>Acholeplasmataceae</taxon>
        <taxon>Candidatus Phytoplasma</taxon>
        <taxon>16SrIX (Pigeon pea witches'-broom group)</taxon>
    </lineage>
</organism>
<dbReference type="Proteomes" id="UP000037086">
    <property type="component" value="Unassembled WGS sequence"/>
</dbReference>
<name>A0A0L0MK95_9MOLU</name>
<accession>A0A0L0MK95</accession>
<keyword evidence="2" id="KW-1185">Reference proteome</keyword>
<sequence length="47" mass="6207">MRYFLISFFDYIKYAKFYKYLFLIHYIMDYKFIFIYKKKEKENDYKS</sequence>
<gene>
    <name evidence="1" type="ORF">AlmWB_00990</name>
</gene>
<evidence type="ECO:0000313" key="1">
    <source>
        <dbReference type="EMBL" id="KND62710.1"/>
    </source>
</evidence>
<comment type="caution">
    <text evidence="1">The sequence shown here is derived from an EMBL/GenBank/DDBJ whole genome shotgun (WGS) entry which is preliminary data.</text>
</comment>